<name>W4L5L4_ENTF1</name>
<dbReference type="HOGENOM" id="CLU_038336_0_0_7"/>
<dbReference type="PIRSF" id="PIRSF019435">
    <property type="entry name" value="UCP019435"/>
    <property type="match status" value="1"/>
</dbReference>
<sequence>MQRFQGEEIMPKRLALQPDAIAMAQELITLFRTAAGGSREELSTQLQVLEGEDTDYRVKRGLAHALSTSFCTFEVRSPLDPAMLRQRVFAGSAQTVPSPQTSSHTLGQLANALSRELEREVSPEQIRAGLYADLPDNHILTQFDAPTPEALIHRYNLSQAQGVLYRASHVTITAHRNDPGEYKLLFRYMKLFGLMAYIEGDADHGFTLTIDGPASLFKPSTRYGLALAKMLPALLHVTRWHLTATLVPRSVSPYTPPLARFSLDDQCGLITHYPPGKPHDSMIEQAFHERWQRTKTEWRLEREVDLIPLPGSVMVPDFRLVHPDGRTFLFEIVGYWRPEYLRKKFSQVRRAARDDLILAVSERLNLEKAGVELRDLPARVVWFKDRIQPKAVLEVLEG</sequence>
<keyword evidence="2" id="KW-1185">Reference proteome</keyword>
<dbReference type="PATRIC" id="fig|1429438.4.peg.7725"/>
<protein>
    <recommendedName>
        <fullName evidence="3">DUF790 domain-containing protein</fullName>
    </recommendedName>
</protein>
<reference evidence="1 2" key="1">
    <citation type="journal article" date="2014" name="Nature">
        <title>An environmental bacterial taxon with a large and distinct metabolic repertoire.</title>
        <authorList>
            <person name="Wilson M.C."/>
            <person name="Mori T."/>
            <person name="Ruckert C."/>
            <person name="Uria A.R."/>
            <person name="Helf M.J."/>
            <person name="Takada K."/>
            <person name="Gernert C."/>
            <person name="Steffens U.A."/>
            <person name="Heycke N."/>
            <person name="Schmitt S."/>
            <person name="Rinke C."/>
            <person name="Helfrich E.J."/>
            <person name="Brachmann A.O."/>
            <person name="Gurgui C."/>
            <person name="Wakimoto T."/>
            <person name="Kracht M."/>
            <person name="Crusemann M."/>
            <person name="Hentschel U."/>
            <person name="Abe I."/>
            <person name="Matsunaga S."/>
            <person name="Kalinowski J."/>
            <person name="Takeyama H."/>
            <person name="Piel J."/>
        </authorList>
    </citation>
    <scope>NUCLEOTIDE SEQUENCE [LARGE SCALE GENOMIC DNA]</scope>
    <source>
        <strain evidence="2">TSY1</strain>
    </source>
</reference>
<dbReference type="InterPro" id="IPR008508">
    <property type="entry name" value="Bax1"/>
</dbReference>
<dbReference type="PANTHER" id="PTHR39640:SF1">
    <property type="entry name" value="DUF790 FAMILY PROTEIN"/>
    <property type="match status" value="1"/>
</dbReference>
<dbReference type="PANTHER" id="PTHR39640">
    <property type="entry name" value="VNG6129C"/>
    <property type="match status" value="1"/>
</dbReference>
<proteinExistence type="predicted"/>
<gene>
    <name evidence="1" type="ORF">ETSY1_41275</name>
</gene>
<dbReference type="Pfam" id="PF05626">
    <property type="entry name" value="DUF790"/>
    <property type="match status" value="1"/>
</dbReference>
<evidence type="ECO:0008006" key="3">
    <source>
        <dbReference type="Google" id="ProtNLM"/>
    </source>
</evidence>
<organism evidence="1 2">
    <name type="scientific">Entotheonella factor</name>
    <dbReference type="NCBI Taxonomy" id="1429438"/>
    <lineage>
        <taxon>Bacteria</taxon>
        <taxon>Pseudomonadati</taxon>
        <taxon>Nitrospinota/Tectimicrobiota group</taxon>
        <taxon>Candidatus Tectimicrobiota</taxon>
        <taxon>Candidatus Entotheonellia</taxon>
        <taxon>Candidatus Entotheonellales</taxon>
        <taxon>Candidatus Entotheonellaceae</taxon>
        <taxon>Candidatus Entotheonella</taxon>
    </lineage>
</organism>
<evidence type="ECO:0000313" key="1">
    <source>
        <dbReference type="EMBL" id="ETW92980.1"/>
    </source>
</evidence>
<accession>W4L5L4</accession>
<dbReference type="AlphaFoldDB" id="W4L5L4"/>
<comment type="caution">
    <text evidence="1">The sequence shown here is derived from an EMBL/GenBank/DDBJ whole genome shotgun (WGS) entry which is preliminary data.</text>
</comment>
<evidence type="ECO:0000313" key="2">
    <source>
        <dbReference type="Proteomes" id="UP000019141"/>
    </source>
</evidence>
<dbReference type="EMBL" id="AZHW01001333">
    <property type="protein sequence ID" value="ETW92980.1"/>
    <property type="molecule type" value="Genomic_DNA"/>
</dbReference>
<dbReference type="Proteomes" id="UP000019141">
    <property type="component" value="Unassembled WGS sequence"/>
</dbReference>